<dbReference type="AlphaFoldDB" id="A0A0E9T7U5"/>
<evidence type="ECO:0000313" key="1">
    <source>
        <dbReference type="EMBL" id="JAH48940.1"/>
    </source>
</evidence>
<proteinExistence type="predicted"/>
<protein>
    <submittedName>
        <fullName evidence="1">Uncharacterized protein</fullName>
    </submittedName>
</protein>
<name>A0A0E9T7U5_ANGAN</name>
<sequence length="33" mass="3492">MINIILPLSGLCIAWTQGHVSANKFALEGCGCM</sequence>
<organism evidence="1">
    <name type="scientific">Anguilla anguilla</name>
    <name type="common">European freshwater eel</name>
    <name type="synonym">Muraena anguilla</name>
    <dbReference type="NCBI Taxonomy" id="7936"/>
    <lineage>
        <taxon>Eukaryota</taxon>
        <taxon>Metazoa</taxon>
        <taxon>Chordata</taxon>
        <taxon>Craniata</taxon>
        <taxon>Vertebrata</taxon>
        <taxon>Euteleostomi</taxon>
        <taxon>Actinopterygii</taxon>
        <taxon>Neopterygii</taxon>
        <taxon>Teleostei</taxon>
        <taxon>Anguilliformes</taxon>
        <taxon>Anguillidae</taxon>
        <taxon>Anguilla</taxon>
    </lineage>
</organism>
<accession>A0A0E9T7U5</accession>
<reference evidence="1" key="2">
    <citation type="journal article" date="2015" name="Fish Shellfish Immunol.">
        <title>Early steps in the European eel (Anguilla anguilla)-Vibrio vulnificus interaction in the gills: Role of the RtxA13 toxin.</title>
        <authorList>
            <person name="Callol A."/>
            <person name="Pajuelo D."/>
            <person name="Ebbesson L."/>
            <person name="Teles M."/>
            <person name="MacKenzie S."/>
            <person name="Amaro C."/>
        </authorList>
    </citation>
    <scope>NUCLEOTIDE SEQUENCE</scope>
</reference>
<dbReference type="EMBL" id="GBXM01059637">
    <property type="protein sequence ID" value="JAH48940.1"/>
    <property type="molecule type" value="Transcribed_RNA"/>
</dbReference>
<reference evidence="1" key="1">
    <citation type="submission" date="2014-11" db="EMBL/GenBank/DDBJ databases">
        <authorList>
            <person name="Amaro Gonzalez C."/>
        </authorList>
    </citation>
    <scope>NUCLEOTIDE SEQUENCE</scope>
</reference>